<sequence length="79" mass="8645">MELVISSKTPLGPHGVESESSRNDSESAMLVCSESQTSIRGGQLPSPQTDRQALGLIEAFRISIVPVQIEQDYRNSKKE</sequence>
<evidence type="ECO:0000256" key="1">
    <source>
        <dbReference type="SAM" id="MobiDB-lite"/>
    </source>
</evidence>
<keyword evidence="3" id="KW-1185">Reference proteome</keyword>
<organism evidence="2 3">
    <name type="scientific">Penicillium subrubescens</name>
    <dbReference type="NCBI Taxonomy" id="1316194"/>
    <lineage>
        <taxon>Eukaryota</taxon>
        <taxon>Fungi</taxon>
        <taxon>Dikarya</taxon>
        <taxon>Ascomycota</taxon>
        <taxon>Pezizomycotina</taxon>
        <taxon>Eurotiomycetes</taxon>
        <taxon>Eurotiomycetidae</taxon>
        <taxon>Eurotiales</taxon>
        <taxon>Aspergillaceae</taxon>
        <taxon>Penicillium</taxon>
    </lineage>
</organism>
<reference evidence="2 3" key="1">
    <citation type="submission" date="2016-10" db="EMBL/GenBank/DDBJ databases">
        <title>Genome sequence of the ascomycete fungus Penicillium subrubescens.</title>
        <authorList>
            <person name="De Vries R.P."/>
            <person name="Peng M."/>
            <person name="Dilokpimol A."/>
            <person name="Hilden K."/>
            <person name="Makela M.R."/>
            <person name="Grigoriev I."/>
            <person name="Riley R."/>
            <person name="Granchi Z."/>
        </authorList>
    </citation>
    <scope>NUCLEOTIDE SEQUENCE [LARGE SCALE GENOMIC DNA]</scope>
    <source>
        <strain evidence="2 3">CBS 132785</strain>
    </source>
</reference>
<protein>
    <submittedName>
        <fullName evidence="2">Uncharacterized protein</fullName>
    </submittedName>
</protein>
<feature type="compositionally biased region" description="Polar residues" evidence="1">
    <location>
        <begin position="33"/>
        <end position="49"/>
    </location>
</feature>
<dbReference type="EMBL" id="MNBE01000129">
    <property type="protein sequence ID" value="OKP13399.1"/>
    <property type="molecule type" value="Genomic_DNA"/>
</dbReference>
<proteinExistence type="predicted"/>
<gene>
    <name evidence="2" type="ORF">PENSUB_901</name>
</gene>
<feature type="region of interest" description="Disordered" evidence="1">
    <location>
        <begin position="1"/>
        <end position="49"/>
    </location>
</feature>
<feature type="compositionally biased region" description="Basic and acidic residues" evidence="1">
    <location>
        <begin position="16"/>
        <end position="25"/>
    </location>
</feature>
<dbReference type="AlphaFoldDB" id="A0A1Q5ULR8"/>
<name>A0A1Q5ULR8_9EURO</name>
<dbReference type="Proteomes" id="UP000186955">
    <property type="component" value="Unassembled WGS sequence"/>
</dbReference>
<accession>A0A1Q5ULR8</accession>
<evidence type="ECO:0000313" key="3">
    <source>
        <dbReference type="Proteomes" id="UP000186955"/>
    </source>
</evidence>
<evidence type="ECO:0000313" key="2">
    <source>
        <dbReference type="EMBL" id="OKP13399.1"/>
    </source>
</evidence>
<comment type="caution">
    <text evidence="2">The sequence shown here is derived from an EMBL/GenBank/DDBJ whole genome shotgun (WGS) entry which is preliminary data.</text>
</comment>